<accession>A0A225V444</accession>
<reference evidence="2" key="1">
    <citation type="submission" date="2017-03" db="EMBL/GenBank/DDBJ databases">
        <title>Phytopthora megakarya and P. palmivora, two closely related causual agents of cacao black pod achieved similar genome size and gene model numbers by different mechanisms.</title>
        <authorList>
            <person name="Ali S."/>
            <person name="Shao J."/>
            <person name="Larry D.J."/>
            <person name="Kronmiller B."/>
            <person name="Shen D."/>
            <person name="Strem M.D."/>
            <person name="Melnick R.L."/>
            <person name="Guiltinan M.J."/>
            <person name="Tyler B.M."/>
            <person name="Meinhardt L.W."/>
            <person name="Bailey B.A."/>
        </authorList>
    </citation>
    <scope>NUCLEOTIDE SEQUENCE [LARGE SCALE GENOMIC DNA]</scope>
    <source>
        <strain evidence="2">zdho120</strain>
    </source>
</reference>
<sequence length="172" mass="19224">MATSQPSYIAELITKYKLVDSAPVMTPQLPGLTLDPVTKRSTKQIAAQPWYYRGFVGSFQYLVRGTRRDIANAFNWDAARQVLKYLNGTSTYGLFFDRKASDVPYKVYTAASFVCQPKERKSITGYCRSKPGGVSLSTAEAELVVPSEGAKENEWLWHVLGEMGFPQKVPVQ</sequence>
<protein>
    <submittedName>
        <fullName evidence="1">Polyprotein</fullName>
    </submittedName>
</protein>
<gene>
    <name evidence="1" type="ORF">PHMEG_00029868</name>
</gene>
<dbReference type="EMBL" id="NBNE01008721">
    <property type="protein sequence ID" value="OWY99179.1"/>
    <property type="molecule type" value="Genomic_DNA"/>
</dbReference>
<evidence type="ECO:0000313" key="1">
    <source>
        <dbReference type="EMBL" id="OWY99179.1"/>
    </source>
</evidence>
<evidence type="ECO:0000313" key="2">
    <source>
        <dbReference type="Proteomes" id="UP000198211"/>
    </source>
</evidence>
<dbReference type="STRING" id="4795.A0A225V444"/>
<dbReference type="AlphaFoldDB" id="A0A225V444"/>
<organism evidence="1 2">
    <name type="scientific">Phytophthora megakarya</name>
    <dbReference type="NCBI Taxonomy" id="4795"/>
    <lineage>
        <taxon>Eukaryota</taxon>
        <taxon>Sar</taxon>
        <taxon>Stramenopiles</taxon>
        <taxon>Oomycota</taxon>
        <taxon>Peronosporomycetes</taxon>
        <taxon>Peronosporales</taxon>
        <taxon>Peronosporaceae</taxon>
        <taxon>Phytophthora</taxon>
    </lineage>
</organism>
<dbReference type="Proteomes" id="UP000198211">
    <property type="component" value="Unassembled WGS sequence"/>
</dbReference>
<feature type="non-terminal residue" evidence="1">
    <location>
        <position position="172"/>
    </location>
</feature>
<dbReference type="OrthoDB" id="105102at2759"/>
<dbReference type="PANTHER" id="PTHR11439:SF483">
    <property type="entry name" value="PEPTIDE SYNTHASE GLIP-LIKE, PUTATIVE (AFU_ORTHOLOGUE AFUA_3G12920)-RELATED"/>
    <property type="match status" value="1"/>
</dbReference>
<proteinExistence type="predicted"/>
<keyword evidence="2" id="KW-1185">Reference proteome</keyword>
<comment type="caution">
    <text evidence="1">The sequence shown here is derived from an EMBL/GenBank/DDBJ whole genome shotgun (WGS) entry which is preliminary data.</text>
</comment>
<name>A0A225V444_9STRA</name>
<dbReference type="PANTHER" id="PTHR11439">
    <property type="entry name" value="GAG-POL-RELATED RETROTRANSPOSON"/>
    <property type="match status" value="1"/>
</dbReference>